<dbReference type="Pfam" id="PF00400">
    <property type="entry name" value="WD40"/>
    <property type="match status" value="3"/>
</dbReference>
<feature type="compositionally biased region" description="Low complexity" evidence="11">
    <location>
        <begin position="264"/>
        <end position="277"/>
    </location>
</feature>
<evidence type="ECO:0000256" key="6">
    <source>
        <dbReference type="ARBA" id="ARBA00022737"/>
    </source>
</evidence>
<evidence type="ECO:0000256" key="1">
    <source>
        <dbReference type="ARBA" id="ARBA00004259"/>
    </source>
</evidence>
<keyword evidence="6" id="KW-0677">Repeat</keyword>
<evidence type="ECO:0000313" key="12">
    <source>
        <dbReference type="EMBL" id="MDE50298.1"/>
    </source>
</evidence>
<dbReference type="SMART" id="SM00320">
    <property type="entry name" value="WD40"/>
    <property type="match status" value="5"/>
</dbReference>
<dbReference type="GO" id="GO:0035859">
    <property type="term" value="C:Seh1-associated complex"/>
    <property type="evidence" value="ECO:0007669"/>
    <property type="project" value="TreeGrafter"/>
</dbReference>
<evidence type="ECO:0000256" key="5">
    <source>
        <dbReference type="ARBA" id="ARBA00022574"/>
    </source>
</evidence>
<protein>
    <submittedName>
        <fullName evidence="12">Nucleoporin seh1-A</fullName>
    </submittedName>
</protein>
<keyword evidence="7" id="KW-0653">Protein transport</keyword>
<dbReference type="GO" id="GO:0031080">
    <property type="term" value="C:nuclear pore outer ring"/>
    <property type="evidence" value="ECO:0007669"/>
    <property type="project" value="TreeGrafter"/>
</dbReference>
<keyword evidence="8" id="KW-0458">Lysosome</keyword>
<dbReference type="PROSITE" id="PS50294">
    <property type="entry name" value="WD_REPEATS_REGION"/>
    <property type="match status" value="1"/>
</dbReference>
<name>A0A6G1SIR7_9ACAR</name>
<evidence type="ECO:0000256" key="11">
    <source>
        <dbReference type="SAM" id="MobiDB-lite"/>
    </source>
</evidence>
<dbReference type="InterPro" id="IPR036322">
    <property type="entry name" value="WD40_repeat_dom_sf"/>
</dbReference>
<dbReference type="GO" id="GO:0015031">
    <property type="term" value="P:protein transport"/>
    <property type="evidence" value="ECO:0007669"/>
    <property type="project" value="UniProtKB-KW"/>
</dbReference>
<dbReference type="InterPro" id="IPR001680">
    <property type="entry name" value="WD40_rpt"/>
</dbReference>
<feature type="repeat" description="WD" evidence="10">
    <location>
        <begin position="312"/>
        <end position="344"/>
    </location>
</feature>
<feature type="repeat" description="WD" evidence="10">
    <location>
        <begin position="62"/>
        <end position="96"/>
    </location>
</feature>
<dbReference type="InterPro" id="IPR015943">
    <property type="entry name" value="WD40/YVTN_repeat-like_dom_sf"/>
</dbReference>
<proteinExistence type="inferred from homology"/>
<dbReference type="GO" id="GO:0005198">
    <property type="term" value="F:structural molecule activity"/>
    <property type="evidence" value="ECO:0007669"/>
    <property type="project" value="InterPro"/>
</dbReference>
<dbReference type="EMBL" id="GGYP01005527">
    <property type="protein sequence ID" value="MDE50298.1"/>
    <property type="molecule type" value="Transcribed_RNA"/>
</dbReference>
<evidence type="ECO:0000256" key="9">
    <source>
        <dbReference type="ARBA" id="ARBA00023242"/>
    </source>
</evidence>
<evidence type="ECO:0000256" key="7">
    <source>
        <dbReference type="ARBA" id="ARBA00022927"/>
    </source>
</evidence>
<evidence type="ECO:0000256" key="3">
    <source>
        <dbReference type="ARBA" id="ARBA00010102"/>
    </source>
</evidence>
<dbReference type="SUPFAM" id="SSF50978">
    <property type="entry name" value="WD40 repeat-like"/>
    <property type="match status" value="1"/>
</dbReference>
<keyword evidence="4" id="KW-0813">Transport</keyword>
<organism evidence="12">
    <name type="scientific">Aceria tosichella</name>
    <name type="common">wheat curl mite</name>
    <dbReference type="NCBI Taxonomy" id="561515"/>
    <lineage>
        <taxon>Eukaryota</taxon>
        <taxon>Metazoa</taxon>
        <taxon>Ecdysozoa</taxon>
        <taxon>Arthropoda</taxon>
        <taxon>Chelicerata</taxon>
        <taxon>Arachnida</taxon>
        <taxon>Acari</taxon>
        <taxon>Acariformes</taxon>
        <taxon>Trombidiformes</taxon>
        <taxon>Prostigmata</taxon>
        <taxon>Eupodina</taxon>
        <taxon>Eriophyoidea</taxon>
        <taxon>Eriophyidae</taxon>
        <taxon>Eriophyinae</taxon>
        <taxon>Aceriini</taxon>
        <taxon>Aceria</taxon>
    </lineage>
</organism>
<feature type="repeat" description="WD" evidence="10">
    <location>
        <begin position="17"/>
        <end position="51"/>
    </location>
</feature>
<dbReference type="GO" id="GO:0034198">
    <property type="term" value="P:cellular response to amino acid starvation"/>
    <property type="evidence" value="ECO:0007669"/>
    <property type="project" value="TreeGrafter"/>
</dbReference>
<evidence type="ECO:0000256" key="2">
    <source>
        <dbReference type="ARBA" id="ARBA00004371"/>
    </source>
</evidence>
<dbReference type="GO" id="GO:0005764">
    <property type="term" value="C:lysosome"/>
    <property type="evidence" value="ECO:0007669"/>
    <property type="project" value="UniProtKB-SubCell"/>
</dbReference>
<comment type="subcellular location">
    <subcellularLocation>
        <location evidence="2">Lysosome</location>
    </subcellularLocation>
    <subcellularLocation>
        <location evidence="1">Nucleus envelope</location>
    </subcellularLocation>
</comment>
<gene>
    <name evidence="12" type="primary">seh1l-a</name>
    <name evidence="12" type="ORF">g.14168</name>
</gene>
<dbReference type="Gene3D" id="2.130.10.10">
    <property type="entry name" value="YVTN repeat-like/Quinoprotein amine dehydrogenase"/>
    <property type="match status" value="1"/>
</dbReference>
<dbReference type="InterPro" id="IPR037363">
    <property type="entry name" value="Sec13/Seh1_fam"/>
</dbReference>
<accession>A0A6G1SIR7</accession>
<sequence length="376" mass="41920">MDKNNKVNGAYIPRSVNAEFRDTITDISYDHFGHRLALSSTDHTIQIWDLSHDGTYHLISKFRSHSGSVWKVTWAHPEFGQILATCSLDRTAIIWEEVLDATVDTKRSSDQTSHWAKRATLVDSRTSLTDIRFAPKHLGLMLVTCATDGHVRIYEAPDITNISHWSLRDEFNCKMACSSITWNQSRIHPPMLAVGSDDANSPSPKVLIYEYNEHLRRWIKVDAVASATDPVHDLSFAPYIGRSYHLLGIASKNVQIVTIKTQSNTPSSMTTSSLTSSMVPQTAPLTPATSHLSQQAQPASTSRFDIKTVAQFDDHLSQVWRVSWNITGTILASSGDDGTVRMWKSNYLDNWKPLGVLNDNVGAQTSNQTGDHEENG</sequence>
<dbReference type="PROSITE" id="PS00678">
    <property type="entry name" value="WD_REPEATS_1"/>
    <property type="match status" value="1"/>
</dbReference>
<dbReference type="GO" id="GO:1904263">
    <property type="term" value="P:positive regulation of TORC1 signaling"/>
    <property type="evidence" value="ECO:0007669"/>
    <property type="project" value="TreeGrafter"/>
</dbReference>
<dbReference type="InterPro" id="IPR019775">
    <property type="entry name" value="WD40_repeat_CS"/>
</dbReference>
<feature type="region of interest" description="Disordered" evidence="11">
    <location>
        <begin position="264"/>
        <end position="297"/>
    </location>
</feature>
<feature type="compositionally biased region" description="Polar residues" evidence="11">
    <location>
        <begin position="278"/>
        <end position="297"/>
    </location>
</feature>
<dbReference type="PROSITE" id="PS50082">
    <property type="entry name" value="WD_REPEATS_2"/>
    <property type="match status" value="3"/>
</dbReference>
<keyword evidence="9" id="KW-0539">Nucleus</keyword>
<dbReference type="PRINTS" id="PR00320">
    <property type="entry name" value="GPROTEINBRPT"/>
</dbReference>
<dbReference type="InterPro" id="IPR020472">
    <property type="entry name" value="WD40_PAC1"/>
</dbReference>
<evidence type="ECO:0000256" key="10">
    <source>
        <dbReference type="PROSITE-ProRule" id="PRU00221"/>
    </source>
</evidence>
<dbReference type="PANTHER" id="PTHR11024:SF3">
    <property type="entry name" value="NUCLEOPORIN SEH1"/>
    <property type="match status" value="1"/>
</dbReference>
<keyword evidence="5 10" id="KW-0853">WD repeat</keyword>
<evidence type="ECO:0000256" key="8">
    <source>
        <dbReference type="ARBA" id="ARBA00023228"/>
    </source>
</evidence>
<comment type="similarity">
    <text evidence="3">Belongs to the WD repeat SEC13 family.</text>
</comment>
<dbReference type="PANTHER" id="PTHR11024">
    <property type="entry name" value="NUCLEAR PORE COMPLEX PROTEIN SEC13 / SEH1 FAMILY MEMBER"/>
    <property type="match status" value="1"/>
</dbReference>
<evidence type="ECO:0000256" key="4">
    <source>
        <dbReference type="ARBA" id="ARBA00022448"/>
    </source>
</evidence>
<dbReference type="AlphaFoldDB" id="A0A6G1SIR7"/>
<reference evidence="12" key="1">
    <citation type="submission" date="2018-10" db="EMBL/GenBank/DDBJ databases">
        <title>Transcriptome assembly of Aceria tosichella (Wheat curl mite) Type 2.</title>
        <authorList>
            <person name="Scully E.D."/>
            <person name="Geib S.M."/>
            <person name="Palmer N.A."/>
            <person name="Gupta A.K."/>
            <person name="Sarath G."/>
            <person name="Tatineni S."/>
        </authorList>
    </citation>
    <scope>NUCLEOTIDE SEQUENCE</scope>
    <source>
        <strain evidence="12">LincolnNE</strain>
    </source>
</reference>